<dbReference type="InterPro" id="IPR015943">
    <property type="entry name" value="WD40/YVTN_repeat-like_dom_sf"/>
</dbReference>
<dbReference type="Gene3D" id="2.130.10.10">
    <property type="entry name" value="YVTN repeat-like/Quinoprotein amine dehydrogenase"/>
    <property type="match status" value="1"/>
</dbReference>
<proteinExistence type="predicted"/>
<dbReference type="InterPro" id="IPR036322">
    <property type="entry name" value="WD40_repeat_dom_sf"/>
</dbReference>
<protein>
    <submittedName>
        <fullName evidence="2">Uncharacterized protein</fullName>
    </submittedName>
</protein>
<dbReference type="Proteomes" id="UP000241769">
    <property type="component" value="Unassembled WGS sequence"/>
</dbReference>
<evidence type="ECO:0000256" key="1">
    <source>
        <dbReference type="SAM" id="MobiDB-lite"/>
    </source>
</evidence>
<comment type="caution">
    <text evidence="2">The sequence shown here is derived from an EMBL/GenBank/DDBJ whole genome shotgun (WGS) entry which is preliminary data.</text>
</comment>
<keyword evidence="3" id="KW-1185">Reference proteome</keyword>
<accession>A0A2P6NI23</accession>
<reference evidence="2 3" key="1">
    <citation type="journal article" date="2018" name="Genome Biol. Evol.">
        <title>Multiple Roots of Fruiting Body Formation in Amoebozoa.</title>
        <authorList>
            <person name="Hillmann F."/>
            <person name="Forbes G."/>
            <person name="Novohradska S."/>
            <person name="Ferling I."/>
            <person name="Riege K."/>
            <person name="Groth M."/>
            <person name="Westermann M."/>
            <person name="Marz M."/>
            <person name="Spaller T."/>
            <person name="Winckler T."/>
            <person name="Schaap P."/>
            <person name="Glockner G."/>
        </authorList>
    </citation>
    <scope>NUCLEOTIDE SEQUENCE [LARGE SCALE GENOMIC DNA]</scope>
    <source>
        <strain evidence="2 3">Jena</strain>
    </source>
</reference>
<dbReference type="AlphaFoldDB" id="A0A2P6NI23"/>
<dbReference type="SUPFAM" id="SSF50978">
    <property type="entry name" value="WD40 repeat-like"/>
    <property type="match status" value="1"/>
</dbReference>
<name>A0A2P6NI23_9EUKA</name>
<evidence type="ECO:0000313" key="2">
    <source>
        <dbReference type="EMBL" id="PRP83610.1"/>
    </source>
</evidence>
<organism evidence="2 3">
    <name type="scientific">Planoprotostelium fungivorum</name>
    <dbReference type="NCBI Taxonomy" id="1890364"/>
    <lineage>
        <taxon>Eukaryota</taxon>
        <taxon>Amoebozoa</taxon>
        <taxon>Evosea</taxon>
        <taxon>Variosea</taxon>
        <taxon>Cavosteliida</taxon>
        <taxon>Cavosteliaceae</taxon>
        <taxon>Planoprotostelium</taxon>
    </lineage>
</organism>
<dbReference type="InParanoid" id="A0A2P6NI23"/>
<feature type="region of interest" description="Disordered" evidence="1">
    <location>
        <begin position="168"/>
        <end position="202"/>
    </location>
</feature>
<sequence>MDSLFDTASQYGILLDTSAKKNVAEMFKSPEYKCVLWTNENTILCGARNKFSSTVLRGIMEYSLTIKRSILNPADFRTLKERRKKEIKSGAAVNKLRKNNEGNTIAAACGDDKIRVNVSKGEYTGSGYEYQKGSLGLDWRSLDHVWATSASGTINLIDVSNERVSQSKSLTSSESLGAVSQYPSDPDGHLKSPTFSDRTNTEHQAPVCDVSWRSDREFIAANRSKIFVRDVRKMDNDVKAVIDSRGKIRRWHLLMDVSDGIKCMNYWERLETVTYADVYGHITFHDLKSDQPFYLHSHSQYGSGITGIDIDTQGRMAICYENPESGWSGMSAFVYDVTSHTPTKNGPLSSGKKRVKGCLVSW</sequence>
<gene>
    <name evidence="2" type="ORF">PROFUN_08336</name>
</gene>
<dbReference type="EMBL" id="MDYQ01000079">
    <property type="protein sequence ID" value="PRP83610.1"/>
    <property type="molecule type" value="Genomic_DNA"/>
</dbReference>
<evidence type="ECO:0000313" key="3">
    <source>
        <dbReference type="Proteomes" id="UP000241769"/>
    </source>
</evidence>